<name>A0A8T2MRK5_9TELE</name>
<protein>
    <recommendedName>
        <fullName evidence="4">FISNA domain-containing protein</fullName>
    </recommendedName>
</protein>
<dbReference type="SMART" id="SM01288">
    <property type="entry name" value="FISNA"/>
    <property type="match status" value="1"/>
</dbReference>
<dbReference type="InterPro" id="IPR051261">
    <property type="entry name" value="NLR"/>
</dbReference>
<proteinExistence type="predicted"/>
<evidence type="ECO:0000256" key="2">
    <source>
        <dbReference type="ARBA" id="ARBA00022737"/>
    </source>
</evidence>
<comment type="caution">
    <text evidence="5">The sequence shown here is derived from an EMBL/GenBank/DDBJ whole genome shotgun (WGS) entry which is preliminary data.</text>
</comment>
<accession>A0A8T2MRK5</accession>
<dbReference type="AlphaFoldDB" id="A0A8T2MRK5"/>
<reference evidence="5" key="1">
    <citation type="thesis" date="2021" institute="BYU ScholarsArchive" country="Provo, UT, USA">
        <title>Applications of and Algorithms for Genome Assembly and Genomic Analyses with an Emphasis on Marine Teleosts.</title>
        <authorList>
            <person name="Pickett B.D."/>
        </authorList>
    </citation>
    <scope>NUCLEOTIDE SEQUENCE</scope>
    <source>
        <strain evidence="5">HI-2016</strain>
    </source>
</reference>
<keyword evidence="1" id="KW-0433">Leucine-rich repeat</keyword>
<evidence type="ECO:0000256" key="3">
    <source>
        <dbReference type="SAM" id="MobiDB-lite"/>
    </source>
</evidence>
<organism evidence="5 6">
    <name type="scientific">Albula glossodonta</name>
    <name type="common">roundjaw bonefish</name>
    <dbReference type="NCBI Taxonomy" id="121402"/>
    <lineage>
        <taxon>Eukaryota</taxon>
        <taxon>Metazoa</taxon>
        <taxon>Chordata</taxon>
        <taxon>Craniata</taxon>
        <taxon>Vertebrata</taxon>
        <taxon>Euteleostomi</taxon>
        <taxon>Actinopterygii</taxon>
        <taxon>Neopterygii</taxon>
        <taxon>Teleostei</taxon>
        <taxon>Albuliformes</taxon>
        <taxon>Albulidae</taxon>
        <taxon>Albula</taxon>
    </lineage>
</organism>
<dbReference type="Proteomes" id="UP000824540">
    <property type="component" value="Unassembled WGS sequence"/>
</dbReference>
<sequence>MHSHDVISYENGRGGAPIDKNKNLIENKERKRSWELSLDDGNAAGHDNSKKKCVSLDSGFFELSGTDLDISNQEENSAEVFSQESDKEVFTAPQHLKRKTESSNPSECSRVRRAQQKLKQTLMSNYEGIHEGIPEPGRVTFLKKVYTELHITEGENEELNNEHEIVQIDTASRTQTSTENAIK</sequence>
<gene>
    <name evidence="5" type="ORF">JZ751_012975</name>
</gene>
<keyword evidence="6" id="KW-1185">Reference proteome</keyword>
<feature type="region of interest" description="Disordered" evidence="3">
    <location>
        <begin position="155"/>
        <end position="183"/>
    </location>
</feature>
<dbReference type="PANTHER" id="PTHR24106">
    <property type="entry name" value="NACHT, LRR AND CARD DOMAINS-CONTAINING"/>
    <property type="match status" value="1"/>
</dbReference>
<feature type="region of interest" description="Disordered" evidence="3">
    <location>
        <begin position="1"/>
        <end position="25"/>
    </location>
</feature>
<feature type="domain" description="FISNA" evidence="4">
    <location>
        <begin position="117"/>
        <end position="183"/>
    </location>
</feature>
<evidence type="ECO:0000256" key="1">
    <source>
        <dbReference type="ARBA" id="ARBA00022614"/>
    </source>
</evidence>
<dbReference type="Pfam" id="PF14484">
    <property type="entry name" value="FISNA"/>
    <property type="match status" value="1"/>
</dbReference>
<dbReference type="EMBL" id="JAFBMS010002086">
    <property type="protein sequence ID" value="KAG9328561.1"/>
    <property type="molecule type" value="Genomic_DNA"/>
</dbReference>
<feature type="non-terminal residue" evidence="5">
    <location>
        <position position="183"/>
    </location>
</feature>
<evidence type="ECO:0000313" key="6">
    <source>
        <dbReference type="Proteomes" id="UP000824540"/>
    </source>
</evidence>
<evidence type="ECO:0000259" key="4">
    <source>
        <dbReference type="SMART" id="SM01288"/>
    </source>
</evidence>
<feature type="compositionally biased region" description="Polar residues" evidence="3">
    <location>
        <begin position="169"/>
        <end position="183"/>
    </location>
</feature>
<keyword evidence="2" id="KW-0677">Repeat</keyword>
<evidence type="ECO:0000313" key="5">
    <source>
        <dbReference type="EMBL" id="KAG9328561.1"/>
    </source>
</evidence>
<dbReference type="InterPro" id="IPR029495">
    <property type="entry name" value="NACHT-assoc"/>
</dbReference>